<keyword evidence="3" id="KW-1185">Reference proteome</keyword>
<reference evidence="2 3" key="1">
    <citation type="submission" date="2016-04" db="EMBL/GenBank/DDBJ databases">
        <authorList>
            <person name="Evans L.H."/>
            <person name="Alamgir A."/>
            <person name="Owens N."/>
            <person name="Weber N.D."/>
            <person name="Virtaneva K."/>
            <person name="Barbian K."/>
            <person name="Babar A."/>
            <person name="Rosenke K."/>
        </authorList>
    </citation>
    <scope>NUCLEOTIDE SEQUENCE [LARGE SCALE GENOMIC DNA]</scope>
    <source>
        <strain evidence="2 3">IFM 0406</strain>
    </source>
</reference>
<feature type="region of interest" description="Disordered" evidence="1">
    <location>
        <begin position="104"/>
        <end position="132"/>
    </location>
</feature>
<sequence>MRSYIEELDRLGELCRVDRPLARAAIALGLPPDSHGGTLVAAIAAALDRDPIPPVPVPKAPFQQNIRLGGDIDLTALPAPNAYGLTIVRTPDGGWTNWSIDSHAAARPQPAHRNLRRRPASGHDPPGVAGTR</sequence>
<gene>
    <name evidence="2" type="ORF">AWN90_02915</name>
</gene>
<organism evidence="2 3">
    <name type="scientific">Nocardia terpenica</name>
    <dbReference type="NCBI Taxonomy" id="455432"/>
    <lineage>
        <taxon>Bacteria</taxon>
        <taxon>Bacillati</taxon>
        <taxon>Actinomycetota</taxon>
        <taxon>Actinomycetes</taxon>
        <taxon>Mycobacteriales</taxon>
        <taxon>Nocardiaceae</taxon>
        <taxon>Nocardia</taxon>
    </lineage>
</organism>
<evidence type="ECO:0000256" key="1">
    <source>
        <dbReference type="SAM" id="MobiDB-lite"/>
    </source>
</evidence>
<dbReference type="EMBL" id="LWGR01000012">
    <property type="protein sequence ID" value="KZM71686.1"/>
    <property type="molecule type" value="Genomic_DNA"/>
</dbReference>
<evidence type="ECO:0000313" key="2">
    <source>
        <dbReference type="EMBL" id="KZM71686.1"/>
    </source>
</evidence>
<dbReference type="SUPFAM" id="SSF50475">
    <property type="entry name" value="FMN-binding split barrel"/>
    <property type="match status" value="1"/>
</dbReference>
<protein>
    <submittedName>
        <fullName evidence="2">Uncharacterized protein</fullName>
    </submittedName>
</protein>
<name>A0A164KSS0_9NOCA</name>
<dbReference type="AlphaFoldDB" id="A0A164KSS0"/>
<comment type="caution">
    <text evidence="2">The sequence shown here is derived from an EMBL/GenBank/DDBJ whole genome shotgun (WGS) entry which is preliminary data.</text>
</comment>
<dbReference type="STRING" id="455432.AWN90_02915"/>
<proteinExistence type="predicted"/>
<dbReference type="Proteomes" id="UP000076512">
    <property type="component" value="Unassembled WGS sequence"/>
</dbReference>
<accession>A0A164KSS0</accession>
<evidence type="ECO:0000313" key="3">
    <source>
        <dbReference type="Proteomes" id="UP000076512"/>
    </source>
</evidence>